<evidence type="ECO:0000313" key="1">
    <source>
        <dbReference type="EMBL" id="EKU50292.1"/>
    </source>
</evidence>
<proteinExistence type="predicted"/>
<dbReference type="OrthoDB" id="2618287at2"/>
<protein>
    <submittedName>
        <fullName evidence="1">Uncharacterized protein</fullName>
    </submittedName>
</protein>
<gene>
    <name evidence="1" type="ORF">C273_01580</name>
</gene>
<comment type="caution">
    <text evidence="1">The sequence shown here is derived from an EMBL/GenBank/DDBJ whole genome shotgun (WGS) entry which is preliminary data.</text>
</comment>
<sequence length="114" mass="13840">MSNRKTIFLRRKFSQVDEHISFLMKKVRNTKENPFNYKDLNDVQKIYTLNLHIEFFIFTSEEFAEKNLEHLVTRIYAIHEELEHLIIDNNKNLDTLNAAYHKYCESRNIAKQYI</sequence>
<keyword evidence="2" id="KW-1185">Reference proteome</keyword>
<reference evidence="1 2" key="1">
    <citation type="journal article" date="2013" name="Genome Announc.">
        <title>Genome Sequence of Staphylococcus massiliensis Strain S46, Isolated from the Surface of Healthy Human Skin.</title>
        <authorList>
            <person name="Srivastav R."/>
            <person name="Singh A."/>
            <person name="Jangir P.K."/>
            <person name="Kumari C."/>
            <person name="Muduli S."/>
            <person name="Sharma R."/>
        </authorList>
    </citation>
    <scope>NUCLEOTIDE SEQUENCE [LARGE SCALE GENOMIC DNA]</scope>
    <source>
        <strain evidence="1 2">S46</strain>
    </source>
</reference>
<name>K9B648_9STAP</name>
<organism evidence="1 2">
    <name type="scientific">Staphylococcus massiliensis S46</name>
    <dbReference type="NCBI Taxonomy" id="1229783"/>
    <lineage>
        <taxon>Bacteria</taxon>
        <taxon>Bacillati</taxon>
        <taxon>Bacillota</taxon>
        <taxon>Bacilli</taxon>
        <taxon>Bacillales</taxon>
        <taxon>Staphylococcaceae</taxon>
        <taxon>Staphylococcus</taxon>
    </lineage>
</organism>
<accession>K9B648</accession>
<dbReference type="PATRIC" id="fig|1229783.3.peg.322"/>
<evidence type="ECO:0000313" key="2">
    <source>
        <dbReference type="Proteomes" id="UP000009885"/>
    </source>
</evidence>
<dbReference type="RefSeq" id="WP_009382005.1">
    <property type="nucleotide sequence ID" value="NZ_AMSQ01000002.1"/>
</dbReference>
<dbReference type="EMBL" id="AMSQ01000002">
    <property type="protein sequence ID" value="EKU50292.1"/>
    <property type="molecule type" value="Genomic_DNA"/>
</dbReference>
<dbReference type="Proteomes" id="UP000009885">
    <property type="component" value="Unassembled WGS sequence"/>
</dbReference>
<dbReference type="AlphaFoldDB" id="K9B648"/>